<comment type="similarity">
    <text evidence="2 6">Belongs to the PanB family.</text>
</comment>
<keyword evidence="8" id="KW-1185">Reference proteome</keyword>
<comment type="catalytic activity">
    <reaction evidence="5 6">
        <text>(6R)-5,10-methylene-5,6,7,8-tetrahydrofolate + 3-methyl-2-oxobutanoate + H2O = 2-dehydropantoate + (6S)-5,6,7,8-tetrahydrofolate</text>
        <dbReference type="Rhea" id="RHEA:11824"/>
        <dbReference type="ChEBI" id="CHEBI:11561"/>
        <dbReference type="ChEBI" id="CHEBI:11851"/>
        <dbReference type="ChEBI" id="CHEBI:15377"/>
        <dbReference type="ChEBI" id="CHEBI:15636"/>
        <dbReference type="ChEBI" id="CHEBI:57453"/>
        <dbReference type="EC" id="2.1.2.11"/>
    </reaction>
</comment>
<evidence type="ECO:0000313" key="7">
    <source>
        <dbReference type="EMBL" id="SCU94736.1"/>
    </source>
</evidence>
<dbReference type="PIRSF" id="PIRSF000388">
    <property type="entry name" value="Pantoate_hydroxy_MeTrfase"/>
    <property type="match status" value="1"/>
</dbReference>
<dbReference type="PANTHER" id="PTHR20881:SF0">
    <property type="entry name" value="3-METHYL-2-OXOBUTANOATE HYDROXYMETHYLTRANSFERASE"/>
    <property type="match status" value="1"/>
</dbReference>
<reference evidence="8" key="1">
    <citation type="submission" date="2016-03" db="EMBL/GenBank/DDBJ databases">
        <authorList>
            <person name="Devillers Hugo."/>
        </authorList>
    </citation>
    <scope>NUCLEOTIDE SEQUENCE [LARGE SCALE GENOMIC DNA]</scope>
</reference>
<dbReference type="GO" id="GO:0000287">
    <property type="term" value="F:magnesium ion binding"/>
    <property type="evidence" value="ECO:0007669"/>
    <property type="project" value="TreeGrafter"/>
</dbReference>
<dbReference type="NCBIfam" id="NF001452">
    <property type="entry name" value="PRK00311.1"/>
    <property type="match status" value="1"/>
</dbReference>
<dbReference type="InterPro" id="IPR015813">
    <property type="entry name" value="Pyrv/PenolPyrv_kinase-like_dom"/>
</dbReference>
<name>A0A1G4JUT4_9SACH</name>
<dbReference type="InterPro" id="IPR003700">
    <property type="entry name" value="Pantoate_hydroxy_MeTrfase"/>
</dbReference>
<dbReference type="UniPathway" id="UPA00028">
    <property type="reaction ID" value="UER00003"/>
</dbReference>
<dbReference type="GO" id="GO:0005739">
    <property type="term" value="C:mitochondrion"/>
    <property type="evidence" value="ECO:0007669"/>
    <property type="project" value="TreeGrafter"/>
</dbReference>
<evidence type="ECO:0000256" key="6">
    <source>
        <dbReference type="RuleBase" id="RU362100"/>
    </source>
</evidence>
<accession>A0A1G4JUT4</accession>
<dbReference type="HAMAP" id="MF_00156">
    <property type="entry name" value="PanB"/>
    <property type="match status" value="1"/>
</dbReference>
<dbReference type="Proteomes" id="UP000189911">
    <property type="component" value="Chromosome E"/>
</dbReference>
<dbReference type="GO" id="GO:0003864">
    <property type="term" value="F:3-methyl-2-oxobutanoate hydroxymethyltransferase activity"/>
    <property type="evidence" value="ECO:0007669"/>
    <property type="project" value="UniProtKB-EC"/>
</dbReference>
<dbReference type="SUPFAM" id="SSF51621">
    <property type="entry name" value="Phosphoenolpyruvate/pyruvate domain"/>
    <property type="match status" value="1"/>
</dbReference>
<dbReference type="GO" id="GO:0015940">
    <property type="term" value="P:pantothenate biosynthetic process"/>
    <property type="evidence" value="ECO:0007669"/>
    <property type="project" value="UniProtKB-UniPathway"/>
</dbReference>
<evidence type="ECO:0000256" key="2">
    <source>
        <dbReference type="ARBA" id="ARBA00008676"/>
    </source>
</evidence>
<evidence type="ECO:0000256" key="3">
    <source>
        <dbReference type="ARBA" id="ARBA00012618"/>
    </source>
</evidence>
<comment type="function">
    <text evidence="6">Catalyzes the reversible reaction in which hydroxymethyl group from 5,10-methylenetetrahydrofolate is transferred onto alpha-ketoisovalerate to form ketopantoate.</text>
</comment>
<comment type="pathway">
    <text evidence="1 6">Cofactor biosynthesis; (R)-pantothenate biosynthesis; (R)-pantoate from 3-methyl-2-oxobutanoate: step 1/2.</text>
</comment>
<dbReference type="Pfam" id="PF02548">
    <property type="entry name" value="Pantoate_transf"/>
    <property type="match status" value="1"/>
</dbReference>
<keyword evidence="6" id="KW-0566">Pantothenate biosynthesis</keyword>
<organism evidence="7 8">
    <name type="scientific">Lachancea nothofagi CBS 11611</name>
    <dbReference type="NCBI Taxonomy" id="1266666"/>
    <lineage>
        <taxon>Eukaryota</taxon>
        <taxon>Fungi</taxon>
        <taxon>Dikarya</taxon>
        <taxon>Ascomycota</taxon>
        <taxon>Saccharomycotina</taxon>
        <taxon>Saccharomycetes</taxon>
        <taxon>Saccharomycetales</taxon>
        <taxon>Saccharomycetaceae</taxon>
        <taxon>Lachancea</taxon>
    </lineage>
</organism>
<dbReference type="Gene3D" id="3.20.20.60">
    <property type="entry name" value="Phosphoenolpyruvate-binding domains"/>
    <property type="match status" value="1"/>
</dbReference>
<dbReference type="EMBL" id="LT598451">
    <property type="protein sequence ID" value="SCU94736.1"/>
    <property type="molecule type" value="Genomic_DNA"/>
</dbReference>
<dbReference type="EC" id="2.1.2.11" evidence="3 6"/>
<dbReference type="OrthoDB" id="425211at2759"/>
<dbReference type="FunFam" id="3.20.20.60:FF:000003">
    <property type="entry name" value="3-methyl-2-oxobutanoate hydroxymethyltransferase"/>
    <property type="match status" value="1"/>
</dbReference>
<proteinExistence type="inferred from homology"/>
<keyword evidence="4 6" id="KW-0808">Transferase</keyword>
<gene>
    <name evidence="7" type="ORF">LANO_0E07910G</name>
</gene>
<sequence>MHRIARNPLRLLQRCYSSYPIGNTQPKTISDLYAKYMAKEPITMITAYDFITASWAQEANCDVILVGDSLAMCALGYESTTEIGLDEFRYHVQAVCRSRGPAFVMVDMPFGTFESSIEKGVETAISLMKCSPRVGGVKIEVGTPQGDSCEQDYSLKLATELCSRGIPVMGHIGLTPQRMHALSGFKVQGSKSAKDAVGIYRTAQNLQDAGCFSVLLECVPHKVSNFIAEKLHIPTIGIGAGAGVSGQVLVQSDVLGMMPGKVPKLAQKFGDLHAQSVGMIQQYTNDVTAQSFPNNDKNGFKIKEDIWYEFLERLAQEAK</sequence>
<dbReference type="CDD" id="cd06557">
    <property type="entry name" value="KPHMT-like"/>
    <property type="match status" value="1"/>
</dbReference>
<dbReference type="InterPro" id="IPR040442">
    <property type="entry name" value="Pyrv_kinase-like_dom_sf"/>
</dbReference>
<dbReference type="NCBIfam" id="TIGR00222">
    <property type="entry name" value="panB"/>
    <property type="match status" value="1"/>
</dbReference>
<protein>
    <recommendedName>
        <fullName evidence="3 6">3-methyl-2-oxobutanoate hydroxymethyltransferase</fullName>
        <ecNumber evidence="3 6">2.1.2.11</ecNumber>
    </recommendedName>
</protein>
<evidence type="ECO:0000256" key="5">
    <source>
        <dbReference type="ARBA" id="ARBA00049172"/>
    </source>
</evidence>
<evidence type="ECO:0000313" key="8">
    <source>
        <dbReference type="Proteomes" id="UP000189911"/>
    </source>
</evidence>
<evidence type="ECO:0000256" key="1">
    <source>
        <dbReference type="ARBA" id="ARBA00005033"/>
    </source>
</evidence>
<dbReference type="PANTHER" id="PTHR20881">
    <property type="entry name" value="3-METHYL-2-OXOBUTANOATE HYDROXYMETHYLTRANSFERASE"/>
    <property type="match status" value="1"/>
</dbReference>
<dbReference type="AlphaFoldDB" id="A0A1G4JUT4"/>
<evidence type="ECO:0000256" key="4">
    <source>
        <dbReference type="ARBA" id="ARBA00022679"/>
    </source>
</evidence>